<proteinExistence type="predicted"/>
<gene>
    <name evidence="2" type="ORF">GF359_08105</name>
</gene>
<sequence>MNSSEERILISGASGFVGNLLAEAETRRGRKVFGIHDPNESPDLSFESRGVDLRSHQDVSEYINEKAPFNCVYHLAALSSVRLCQENPELCFSVNATGTLNLLNALSLLEDKPKILFTSTCEVYGKVDPVGKAIKETDIPEPANIYGLSKLTAEAICQYFIRERGLSIVISRGFNHTGSGQRSSFVFPHVARTLARIEKGEIEPVIKMGNLSVKRDFADARDVVQAYIMMMDNASSGSIYNVTSECYISIEEGVKMMVEISGLHVNIIQEQSRMRSYDIPGLHGDASSIGKDLGWRASITPEETMEDLVEHWREKEGIK</sequence>
<dbReference type="Gene3D" id="3.90.25.10">
    <property type="entry name" value="UDP-galactose 4-epimerase, domain 1"/>
    <property type="match status" value="1"/>
</dbReference>
<dbReference type="EMBL" id="WJKJ01000270">
    <property type="protein sequence ID" value="MBD3365163.1"/>
    <property type="molecule type" value="Genomic_DNA"/>
</dbReference>
<protein>
    <submittedName>
        <fullName evidence="2">NAD-dependent epimerase/dehydratase family protein</fullName>
    </submittedName>
</protein>
<dbReference type="Proteomes" id="UP000630660">
    <property type="component" value="Unassembled WGS sequence"/>
</dbReference>
<dbReference type="PANTHER" id="PTHR43000">
    <property type="entry name" value="DTDP-D-GLUCOSE 4,6-DEHYDRATASE-RELATED"/>
    <property type="match status" value="1"/>
</dbReference>
<dbReference type="InterPro" id="IPR036291">
    <property type="entry name" value="NAD(P)-bd_dom_sf"/>
</dbReference>
<dbReference type="InterPro" id="IPR016040">
    <property type="entry name" value="NAD(P)-bd_dom"/>
</dbReference>
<dbReference type="SUPFAM" id="SSF51735">
    <property type="entry name" value="NAD(P)-binding Rossmann-fold domains"/>
    <property type="match status" value="1"/>
</dbReference>
<reference evidence="2" key="1">
    <citation type="submission" date="2019-11" db="EMBL/GenBank/DDBJ databases">
        <title>Microbial mats filling the niche in hypersaline microbial mats.</title>
        <authorList>
            <person name="Wong H.L."/>
            <person name="Macleod F.I."/>
            <person name="White R.A. III"/>
            <person name="Burns B.P."/>
        </authorList>
    </citation>
    <scope>NUCLEOTIDE SEQUENCE</scope>
    <source>
        <strain evidence="2">Bin_327</strain>
    </source>
</reference>
<evidence type="ECO:0000313" key="3">
    <source>
        <dbReference type="Proteomes" id="UP000630660"/>
    </source>
</evidence>
<accession>A0A9D5K9W5</accession>
<dbReference type="AlphaFoldDB" id="A0A9D5K9W5"/>
<organism evidence="2 3">
    <name type="scientific">candidate division WOR-3 bacterium</name>
    <dbReference type="NCBI Taxonomy" id="2052148"/>
    <lineage>
        <taxon>Bacteria</taxon>
        <taxon>Bacteria division WOR-3</taxon>
    </lineage>
</organism>
<comment type="caution">
    <text evidence="2">The sequence shown here is derived from an EMBL/GenBank/DDBJ whole genome shotgun (WGS) entry which is preliminary data.</text>
</comment>
<dbReference type="Pfam" id="PF16363">
    <property type="entry name" value="GDP_Man_Dehyd"/>
    <property type="match status" value="1"/>
</dbReference>
<evidence type="ECO:0000313" key="2">
    <source>
        <dbReference type="EMBL" id="MBD3365163.1"/>
    </source>
</evidence>
<feature type="domain" description="NAD(P)-binding" evidence="1">
    <location>
        <begin position="9"/>
        <end position="307"/>
    </location>
</feature>
<dbReference type="Gene3D" id="3.40.50.720">
    <property type="entry name" value="NAD(P)-binding Rossmann-like Domain"/>
    <property type="match status" value="1"/>
</dbReference>
<name>A0A9D5K9W5_UNCW3</name>
<evidence type="ECO:0000259" key="1">
    <source>
        <dbReference type="Pfam" id="PF16363"/>
    </source>
</evidence>